<dbReference type="EMBL" id="OZ034821">
    <property type="protein sequence ID" value="CAL1406165.1"/>
    <property type="molecule type" value="Genomic_DNA"/>
</dbReference>
<organism evidence="2 3">
    <name type="scientific">Linum trigynum</name>
    <dbReference type="NCBI Taxonomy" id="586398"/>
    <lineage>
        <taxon>Eukaryota</taxon>
        <taxon>Viridiplantae</taxon>
        <taxon>Streptophyta</taxon>
        <taxon>Embryophyta</taxon>
        <taxon>Tracheophyta</taxon>
        <taxon>Spermatophyta</taxon>
        <taxon>Magnoliopsida</taxon>
        <taxon>eudicotyledons</taxon>
        <taxon>Gunneridae</taxon>
        <taxon>Pentapetalae</taxon>
        <taxon>rosids</taxon>
        <taxon>fabids</taxon>
        <taxon>Malpighiales</taxon>
        <taxon>Linaceae</taxon>
        <taxon>Linum</taxon>
    </lineage>
</organism>
<proteinExistence type="predicted"/>
<evidence type="ECO:0000313" key="2">
    <source>
        <dbReference type="EMBL" id="CAL1406165.1"/>
    </source>
</evidence>
<sequence>MIGQQRESKRGERALGSMQLSLVAQSTYSLFVIRRPRRPQPLSFAVVCRRPRSPIFLLVPPATDSDPDPPLTLSPLPPPSTSIRGGISSEFMADSDLIFGDMHIDDGGRSCCVSVSEQPSLQTETDDCSWQLTDPPFGVVFG</sequence>
<protein>
    <submittedName>
        <fullName evidence="2">Uncharacterized protein</fullName>
    </submittedName>
</protein>
<dbReference type="Proteomes" id="UP001497516">
    <property type="component" value="Chromosome 8"/>
</dbReference>
<gene>
    <name evidence="2" type="ORF">LTRI10_LOCUS45910</name>
</gene>
<dbReference type="AlphaFoldDB" id="A0AAV2G8T3"/>
<feature type="region of interest" description="Disordered" evidence="1">
    <location>
        <begin position="60"/>
        <end position="82"/>
    </location>
</feature>
<reference evidence="2 3" key="1">
    <citation type="submission" date="2024-04" db="EMBL/GenBank/DDBJ databases">
        <authorList>
            <person name="Fracassetti M."/>
        </authorList>
    </citation>
    <scope>NUCLEOTIDE SEQUENCE [LARGE SCALE GENOMIC DNA]</scope>
</reference>
<evidence type="ECO:0000313" key="3">
    <source>
        <dbReference type="Proteomes" id="UP001497516"/>
    </source>
</evidence>
<feature type="compositionally biased region" description="Pro residues" evidence="1">
    <location>
        <begin position="68"/>
        <end position="80"/>
    </location>
</feature>
<accession>A0AAV2G8T3</accession>
<name>A0AAV2G8T3_9ROSI</name>
<evidence type="ECO:0000256" key="1">
    <source>
        <dbReference type="SAM" id="MobiDB-lite"/>
    </source>
</evidence>
<keyword evidence="3" id="KW-1185">Reference proteome</keyword>